<feature type="chain" id="PRO_5043404751" description="Hydroxyisourate hydrolase" evidence="5">
    <location>
        <begin position="29"/>
        <end position="519"/>
    </location>
</feature>
<protein>
    <recommendedName>
        <fullName evidence="8">Hydroxyisourate hydrolase</fullName>
    </recommendedName>
</protein>
<keyword evidence="2 5" id="KW-0732">Signal</keyword>
<reference evidence="6 7" key="1">
    <citation type="submission" date="2024-03" db="EMBL/GenBank/DDBJ databases">
        <authorList>
            <person name="Martinez-Hernandez J."/>
        </authorList>
    </citation>
    <scope>NUCLEOTIDE SEQUENCE [LARGE SCALE GENOMIC DNA]</scope>
</reference>
<evidence type="ECO:0000256" key="4">
    <source>
        <dbReference type="RuleBase" id="RU003690"/>
    </source>
</evidence>
<evidence type="ECO:0000313" key="7">
    <source>
        <dbReference type="Proteomes" id="UP001497480"/>
    </source>
</evidence>
<dbReference type="SUPFAM" id="SSF51445">
    <property type="entry name" value="(Trans)glycosidases"/>
    <property type="match status" value="1"/>
</dbReference>
<sequence length="519" mass="59138">MIMEPETSCFAFMFITILLMNLYVGVLSADKYSRDEFPADFVFGAATSAYQVEGVAKEDGRTPSIWDTFAHAGYAYGANGDVACDEYHKYKEDVRLMVETGLDAYRFSISWSRLIPNGRGPLNPKGLQYYNNLINELIINGIQPHVTLHNYDLPQALEDEYGGWLGRDIIEDFTNYADACFREFGDRVLYWTTVNEPNVFAIGGYDQGITPPQRCSPPFCVTNSTRGNSTYEPYLVVHHILLAHSSAARLYRIKYRDNQHGFIGISVYTFGCIPQTNTEKDRVATQRVRDFFLGWIVEPLVYGDYPISMRTNAGARIPTFTDRESELVKGSYDFIGVIHYININVTDNADILNNKLRDFNVDMAAKIIYGREFYSDEEYPVTPLGLQQELNKFKLLYGNPPLFIYENGQRTARNSTLHDVSRVKYLHGYIGGVLDALRNGANVKGYFVWSFLDVFELLSGYKSSFGLYYVDEDDPELKRYPKLSAKWYMQFLRGRSTSIVGAIELNKDPSLVSVGHLFH</sequence>
<name>A0AAV1XI61_LUPLU</name>
<dbReference type="Pfam" id="PF00232">
    <property type="entry name" value="Glyco_hydro_1"/>
    <property type="match status" value="1"/>
</dbReference>
<evidence type="ECO:0008006" key="8">
    <source>
        <dbReference type="Google" id="ProtNLM"/>
    </source>
</evidence>
<proteinExistence type="inferred from homology"/>
<evidence type="ECO:0000256" key="3">
    <source>
        <dbReference type="ARBA" id="ARBA00023180"/>
    </source>
</evidence>
<dbReference type="Proteomes" id="UP001497480">
    <property type="component" value="Unassembled WGS sequence"/>
</dbReference>
<gene>
    <name evidence="6" type="ORF">LLUT_LOCUS21668</name>
</gene>
<evidence type="ECO:0000256" key="5">
    <source>
        <dbReference type="SAM" id="SignalP"/>
    </source>
</evidence>
<accession>A0AAV1XI61</accession>
<dbReference type="FunFam" id="3.20.20.80:FF:000069">
    <property type="entry name" value="Beta-glucosidase 1"/>
    <property type="match status" value="1"/>
</dbReference>
<dbReference type="PRINTS" id="PR00131">
    <property type="entry name" value="GLHYDRLASE1"/>
</dbReference>
<evidence type="ECO:0000313" key="6">
    <source>
        <dbReference type="EMBL" id="CAL0320608.1"/>
    </source>
</evidence>
<evidence type="ECO:0000256" key="1">
    <source>
        <dbReference type="ARBA" id="ARBA00010838"/>
    </source>
</evidence>
<dbReference type="AlphaFoldDB" id="A0AAV1XI61"/>
<keyword evidence="3" id="KW-0325">Glycoprotein</keyword>
<dbReference type="InterPro" id="IPR001360">
    <property type="entry name" value="Glyco_hydro_1"/>
</dbReference>
<dbReference type="PANTHER" id="PTHR10353">
    <property type="entry name" value="GLYCOSYL HYDROLASE"/>
    <property type="match status" value="1"/>
</dbReference>
<dbReference type="InterPro" id="IPR017853">
    <property type="entry name" value="GH"/>
</dbReference>
<dbReference type="Gene3D" id="3.20.20.80">
    <property type="entry name" value="Glycosidases"/>
    <property type="match status" value="1"/>
</dbReference>
<feature type="signal peptide" evidence="5">
    <location>
        <begin position="1"/>
        <end position="28"/>
    </location>
</feature>
<dbReference type="PANTHER" id="PTHR10353:SF29">
    <property type="entry name" value="BETA-GLUCOSIDASE 11"/>
    <property type="match status" value="1"/>
</dbReference>
<comment type="similarity">
    <text evidence="1 4">Belongs to the glycosyl hydrolase 1 family.</text>
</comment>
<keyword evidence="7" id="KW-1185">Reference proteome</keyword>
<comment type="caution">
    <text evidence="6">The sequence shown here is derived from an EMBL/GenBank/DDBJ whole genome shotgun (WGS) entry which is preliminary data.</text>
</comment>
<dbReference type="GO" id="GO:0005975">
    <property type="term" value="P:carbohydrate metabolic process"/>
    <property type="evidence" value="ECO:0007669"/>
    <property type="project" value="InterPro"/>
</dbReference>
<evidence type="ECO:0000256" key="2">
    <source>
        <dbReference type="ARBA" id="ARBA00022729"/>
    </source>
</evidence>
<dbReference type="EMBL" id="CAXHTB010000015">
    <property type="protein sequence ID" value="CAL0320608.1"/>
    <property type="molecule type" value="Genomic_DNA"/>
</dbReference>
<dbReference type="GO" id="GO:0008422">
    <property type="term" value="F:beta-glucosidase activity"/>
    <property type="evidence" value="ECO:0007669"/>
    <property type="project" value="TreeGrafter"/>
</dbReference>
<organism evidence="6 7">
    <name type="scientific">Lupinus luteus</name>
    <name type="common">European yellow lupine</name>
    <dbReference type="NCBI Taxonomy" id="3873"/>
    <lineage>
        <taxon>Eukaryota</taxon>
        <taxon>Viridiplantae</taxon>
        <taxon>Streptophyta</taxon>
        <taxon>Embryophyta</taxon>
        <taxon>Tracheophyta</taxon>
        <taxon>Spermatophyta</taxon>
        <taxon>Magnoliopsida</taxon>
        <taxon>eudicotyledons</taxon>
        <taxon>Gunneridae</taxon>
        <taxon>Pentapetalae</taxon>
        <taxon>rosids</taxon>
        <taxon>fabids</taxon>
        <taxon>Fabales</taxon>
        <taxon>Fabaceae</taxon>
        <taxon>Papilionoideae</taxon>
        <taxon>50 kb inversion clade</taxon>
        <taxon>genistoids sensu lato</taxon>
        <taxon>core genistoids</taxon>
        <taxon>Genisteae</taxon>
        <taxon>Lupinus</taxon>
    </lineage>
</organism>